<evidence type="ECO:0000313" key="6">
    <source>
        <dbReference type="Proteomes" id="UP000663881"/>
    </source>
</evidence>
<dbReference type="Proteomes" id="UP000663881">
    <property type="component" value="Unassembled WGS sequence"/>
</dbReference>
<dbReference type="GO" id="GO:0003729">
    <property type="term" value="F:mRNA binding"/>
    <property type="evidence" value="ECO:0007669"/>
    <property type="project" value="TreeGrafter"/>
</dbReference>
<comment type="caution">
    <text evidence="5">The sequence shown here is derived from an EMBL/GenBank/DDBJ whole genome shotgun (WGS) entry which is preliminary data.</text>
</comment>
<reference evidence="5" key="1">
    <citation type="submission" date="2021-02" db="EMBL/GenBank/DDBJ databases">
        <authorList>
            <person name="Nowell W R."/>
        </authorList>
    </citation>
    <scope>NUCLEOTIDE SEQUENCE</scope>
</reference>
<dbReference type="GO" id="GO:0005634">
    <property type="term" value="C:nucleus"/>
    <property type="evidence" value="ECO:0007669"/>
    <property type="project" value="UniProtKB-SubCell"/>
</dbReference>
<dbReference type="AlphaFoldDB" id="A0A818MJN1"/>
<dbReference type="GO" id="GO:0031124">
    <property type="term" value="P:mRNA 3'-end processing"/>
    <property type="evidence" value="ECO:0007669"/>
    <property type="project" value="InterPro"/>
</dbReference>
<keyword evidence="2" id="KW-0677">Repeat</keyword>
<evidence type="ECO:0000256" key="1">
    <source>
        <dbReference type="ARBA" id="ARBA00004123"/>
    </source>
</evidence>
<evidence type="ECO:0000256" key="2">
    <source>
        <dbReference type="ARBA" id="ARBA00022737"/>
    </source>
</evidence>
<proteinExistence type="predicted"/>
<accession>A0A818MJN1</accession>
<protein>
    <recommendedName>
        <fullName evidence="4">Suppressor of forked domain-containing protein</fullName>
    </recommendedName>
</protein>
<dbReference type="SUPFAM" id="SSF48452">
    <property type="entry name" value="TPR-like"/>
    <property type="match status" value="1"/>
</dbReference>
<dbReference type="PANTHER" id="PTHR19980:SF0">
    <property type="entry name" value="CLEAVAGE STIMULATION FACTOR SUBUNIT 3"/>
    <property type="match status" value="1"/>
</dbReference>
<sequence>MNKNLTRNQSIQQARRIINENKYSLDSWALLIQDAQEKKIAQAREFYELLITQFPTCGKFWKIYVESEMRGRNYENVEKIFQQCLTKVLNIDLWKCYLNYVRDTKNILPTFREKMIQAYDFALEKVGMDIYSYTIWNDYVNFLRSLQIDENQIIAAVRKIYHKGIATPMIGIEVFWKDYCKYEMTANPKAGKSIIESRSRDFYNTKRVAKELETLTRSIDRSSLCIPPTSLQSTDVIKQISAWRKLIALERSNPLKTEDTLLIIRRVILTYEQCLLCFGYYTDIWYEACAYLEKASRIYSNRGDVNLTKRFRDETSNLYQHAIQTYMSSNMLIHFAYADFEESCFNIDKARAIYNRLLDINVADLKDPTLAYIQAMHFERRTDGIKAARTMFKRAREDLRTNHQIYVASALMEYYCTKDKNIAFNIFNLGLKKYSQNVDYILAYIDFMTHLNEDHNARILFERVLSIDNLISKQCQLPIWREFVKFESQIGDIESIKKVEKRQLNIYSDLNQLEGRETLLLIDRYKILDLLPCSTAELKLLDYNNDNLSTNSSASLNSQAILEPTASDRRALLPRPDIKHLMPFQPTKDPLPGSHPTPGGVFPLPETALFLVKALPSARNFEGPFVIIDKLMRYVARAVIPDSFEPVRITIQGELIRNLGTMNNKNSRKADSDDEEQSRLNMTGRTAMNIYQQRQQKRIKLDSNGSNADLSIPLMSRFEDLSGEILMAIFEYMNVEDVWTIFFNMNSRFNSLVFDSRLRLTADVSKIDKSNFDNFCLSLINTNFSNIFTLILSNNYYRYPQIRSFLSQTNFTVFQSLHAITLIDINHDELIEVTKQMKELPYLNYFHVNTHEIFYDKELANITRALLDQSNIRVSILCLHEKLQWLETESISSCNAEVLSLDFINADRLFSLLPNCPRLRSLSLTLDPRTSLPKVPEENLSPTLILNTFAQITYLRLCFRPFDPSILDRLLNSVPSVRRFSLETLVYNTDYIRSPYWTLLLQSQLPLLERIRLIIRGWFVLKTSNNINNEKFDEASVIDSYRYDRYWLDRAYKRKFHCNVDSYSYTAMLQIR</sequence>
<name>A0A818MJN1_9BILA</name>
<dbReference type="InterPro" id="IPR003107">
    <property type="entry name" value="HAT"/>
</dbReference>
<dbReference type="InterPro" id="IPR008847">
    <property type="entry name" value="Suf"/>
</dbReference>
<dbReference type="Gene3D" id="1.25.40.1040">
    <property type="match status" value="1"/>
</dbReference>
<dbReference type="Pfam" id="PF05843">
    <property type="entry name" value="Suf"/>
    <property type="match status" value="1"/>
</dbReference>
<dbReference type="InterPro" id="IPR045243">
    <property type="entry name" value="Rna14-like"/>
</dbReference>
<evidence type="ECO:0000259" key="4">
    <source>
        <dbReference type="Pfam" id="PF05843"/>
    </source>
</evidence>
<dbReference type="SMART" id="SM00386">
    <property type="entry name" value="HAT"/>
    <property type="match status" value="10"/>
</dbReference>
<evidence type="ECO:0000313" key="5">
    <source>
        <dbReference type="EMBL" id="CAF3590499.1"/>
    </source>
</evidence>
<organism evidence="5 6">
    <name type="scientific">Adineta steineri</name>
    <dbReference type="NCBI Taxonomy" id="433720"/>
    <lineage>
        <taxon>Eukaryota</taxon>
        <taxon>Metazoa</taxon>
        <taxon>Spiralia</taxon>
        <taxon>Gnathifera</taxon>
        <taxon>Rotifera</taxon>
        <taxon>Eurotatoria</taxon>
        <taxon>Bdelloidea</taxon>
        <taxon>Adinetida</taxon>
        <taxon>Adinetidae</taxon>
        <taxon>Adineta</taxon>
    </lineage>
</organism>
<dbReference type="PANTHER" id="PTHR19980">
    <property type="entry name" value="RNA CLEAVAGE STIMULATION FACTOR"/>
    <property type="match status" value="1"/>
</dbReference>
<feature type="domain" description="Suppressor of forked" evidence="4">
    <location>
        <begin position="10"/>
        <end position="538"/>
    </location>
</feature>
<comment type="subcellular location">
    <subcellularLocation>
        <location evidence="1">Nucleus</location>
    </subcellularLocation>
</comment>
<dbReference type="EMBL" id="CAJOAY010000220">
    <property type="protein sequence ID" value="CAF3590499.1"/>
    <property type="molecule type" value="Genomic_DNA"/>
</dbReference>
<evidence type="ECO:0000256" key="3">
    <source>
        <dbReference type="ARBA" id="ARBA00023242"/>
    </source>
</evidence>
<keyword evidence="3" id="KW-0539">Nucleus</keyword>
<gene>
    <name evidence="5" type="ORF">OKA104_LOCUS6088</name>
</gene>
<dbReference type="InterPro" id="IPR011990">
    <property type="entry name" value="TPR-like_helical_dom_sf"/>
</dbReference>